<dbReference type="EMBL" id="MK072510">
    <property type="protein sequence ID" value="AYV86620.1"/>
    <property type="molecule type" value="Genomic_DNA"/>
</dbReference>
<sequence length="854" mass="99840">MSESVTSSSSSISLEELKSLVCQSFIRFEGQEPRALHRLTLFDSKEKRRTNQSQWVAYLYQCLQTDRFQAYLGIIPSPKKRIKSSSLLLQHSYSSNAHEHKSMDDNQMCDEVDEKYKDVEGIDQSSVSTLTPMDDIDLHTPETGSLNPNRMSTSNIQPSPPANSSLSNIQYEWTRRCCNDKKQDCLNMKMPQHVQQYAEGLTHAFFSDARRKQARRCDGDEKTKGILCQGCYCTLYDFDETLPPHKQHLQTFQIIWQDPEKCHIPRNILKITCRACALLWELCNRDAYTFRFSLETYFRRAGLEVVRAEEAMRQDKPLKDVDRPLYTDNIMEADHVSIPQSQREIASLSLIKGAWMIQCGLVSYPLIPDVMARRDMEDAYQWIQARPVSYRKSEQPMSTNTGSITQDVDMLSTSLLTSLYTENTLLIDENPLDDHGDEDEEDTSGTEKKTLESEFYYKNDQGQRIGKCTRQQLKNLPLQTRKMWPEYYVRRPYEYLTLWTPMNWSTRGHQSTSLMLVPRDPRQRLSSNNFLLTTKFLAWTEQRFGREQMLAWLPRVGYVQGRMPEPFMTFVWYASRRVVRDFPSQHKIKKSEEDTKKQILQDQGQESKPPVIQMIDPIQWKQVEDMCEIPSELSGQSYQALHEYVDTLNQCDALDRGHLIPLKQQFKRREADLIDLENEVNRLKQEVLKVVPMFTQTLQGRDFLEELGLKYTESHHKEPVGTFEHLSASDRARVLKELLIRQHPDYKFTADEITKMNESLLVLAREMENEESLLSVHQPELLHRAHLYPLGRHIRKKQTQLDEEESMTSQIARLRISQYASTWHRSTNTDSVNSNQQLNPHQNQHQENEEFKNE</sequence>
<feature type="compositionally biased region" description="Low complexity" evidence="1">
    <location>
        <begin position="833"/>
        <end position="843"/>
    </location>
</feature>
<feature type="region of interest" description="Disordered" evidence="1">
    <location>
        <begin position="141"/>
        <end position="165"/>
    </location>
</feature>
<gene>
    <name evidence="2" type="ORF">Sylvanvirus4_34</name>
</gene>
<feature type="region of interest" description="Disordered" evidence="1">
    <location>
        <begin position="428"/>
        <end position="452"/>
    </location>
</feature>
<evidence type="ECO:0000256" key="1">
    <source>
        <dbReference type="SAM" id="MobiDB-lite"/>
    </source>
</evidence>
<feature type="region of interest" description="Disordered" evidence="1">
    <location>
        <begin position="826"/>
        <end position="854"/>
    </location>
</feature>
<proteinExistence type="predicted"/>
<name>A0A3G5AHI3_9VIRU</name>
<feature type="compositionally biased region" description="Basic and acidic residues" evidence="1">
    <location>
        <begin position="587"/>
        <end position="599"/>
    </location>
</feature>
<feature type="region of interest" description="Disordered" evidence="1">
    <location>
        <begin position="587"/>
        <end position="606"/>
    </location>
</feature>
<reference evidence="2" key="1">
    <citation type="submission" date="2018-10" db="EMBL/GenBank/DDBJ databases">
        <title>Hidden diversity of soil giant viruses.</title>
        <authorList>
            <person name="Schulz F."/>
            <person name="Alteio L."/>
            <person name="Goudeau D."/>
            <person name="Ryan E.M."/>
            <person name="Malmstrom R.R."/>
            <person name="Blanchard J."/>
            <person name="Woyke T."/>
        </authorList>
    </citation>
    <scope>NUCLEOTIDE SEQUENCE</scope>
    <source>
        <strain evidence="2">SYV1</strain>
    </source>
</reference>
<organism evidence="2">
    <name type="scientific">Sylvanvirus sp</name>
    <dbReference type="NCBI Taxonomy" id="2487774"/>
    <lineage>
        <taxon>Viruses</taxon>
    </lineage>
</organism>
<accession>A0A3G5AHI3</accession>
<feature type="compositionally biased region" description="Acidic residues" evidence="1">
    <location>
        <begin position="435"/>
        <end position="444"/>
    </location>
</feature>
<evidence type="ECO:0000313" key="2">
    <source>
        <dbReference type="EMBL" id="AYV86620.1"/>
    </source>
</evidence>
<feature type="compositionally biased region" description="Basic and acidic residues" evidence="1">
    <location>
        <begin position="844"/>
        <end position="854"/>
    </location>
</feature>
<protein>
    <submittedName>
        <fullName evidence="2">Uncharacterized protein</fullName>
    </submittedName>
</protein>
<feature type="compositionally biased region" description="Polar residues" evidence="1">
    <location>
        <begin position="142"/>
        <end position="165"/>
    </location>
</feature>